<dbReference type="EMBL" id="KN847332">
    <property type="protein sequence ID" value="KIW47325.1"/>
    <property type="molecule type" value="Genomic_DNA"/>
</dbReference>
<keyword evidence="8" id="KW-1185">Reference proteome</keyword>
<dbReference type="PANTHER" id="PTHR15549:SF26">
    <property type="entry name" value="AXIAL BUDDING PATTERN PROTEIN 2-RELATED"/>
    <property type="match status" value="1"/>
</dbReference>
<dbReference type="Proteomes" id="UP000053342">
    <property type="component" value="Unassembled WGS sequence"/>
</dbReference>
<name>A0A0D2DXF6_9EURO</name>
<comment type="subcellular location">
    <subcellularLocation>
        <location evidence="1">Membrane</location>
        <topology evidence="1">Single-pass membrane protein</topology>
    </subcellularLocation>
</comment>
<feature type="compositionally biased region" description="Low complexity" evidence="5">
    <location>
        <begin position="219"/>
        <end position="247"/>
    </location>
</feature>
<keyword evidence="4 6" id="KW-0472">Membrane</keyword>
<dbReference type="PANTHER" id="PTHR15549">
    <property type="entry name" value="PAIRED IMMUNOGLOBULIN-LIKE TYPE 2 RECEPTOR"/>
    <property type="match status" value="1"/>
</dbReference>
<dbReference type="RefSeq" id="XP_016267542.1">
    <property type="nucleotide sequence ID" value="XM_016400489.1"/>
</dbReference>
<dbReference type="VEuPathDB" id="FungiDB:PV06_00029"/>
<evidence type="ECO:0000256" key="4">
    <source>
        <dbReference type="ARBA" id="ARBA00023136"/>
    </source>
</evidence>
<evidence type="ECO:0000256" key="3">
    <source>
        <dbReference type="ARBA" id="ARBA00022989"/>
    </source>
</evidence>
<evidence type="ECO:0000256" key="6">
    <source>
        <dbReference type="SAM" id="Phobius"/>
    </source>
</evidence>
<feature type="transmembrane region" description="Helical" evidence="6">
    <location>
        <begin position="123"/>
        <end position="145"/>
    </location>
</feature>
<dbReference type="OrthoDB" id="4161523at2759"/>
<organism evidence="7 8">
    <name type="scientific">Exophiala oligosperma</name>
    <dbReference type="NCBI Taxonomy" id="215243"/>
    <lineage>
        <taxon>Eukaryota</taxon>
        <taxon>Fungi</taxon>
        <taxon>Dikarya</taxon>
        <taxon>Ascomycota</taxon>
        <taxon>Pezizomycotina</taxon>
        <taxon>Eurotiomycetes</taxon>
        <taxon>Chaetothyriomycetidae</taxon>
        <taxon>Chaetothyriales</taxon>
        <taxon>Herpotrichiellaceae</taxon>
        <taxon>Exophiala</taxon>
    </lineage>
</organism>
<evidence type="ECO:0008006" key="9">
    <source>
        <dbReference type="Google" id="ProtNLM"/>
    </source>
</evidence>
<dbReference type="GeneID" id="27352103"/>
<feature type="compositionally biased region" description="Basic and acidic residues" evidence="5">
    <location>
        <begin position="347"/>
        <end position="361"/>
    </location>
</feature>
<evidence type="ECO:0000313" key="8">
    <source>
        <dbReference type="Proteomes" id="UP000053342"/>
    </source>
</evidence>
<dbReference type="GO" id="GO:0016020">
    <property type="term" value="C:membrane"/>
    <property type="evidence" value="ECO:0007669"/>
    <property type="project" value="UniProtKB-SubCell"/>
</dbReference>
<dbReference type="AlphaFoldDB" id="A0A0D2DXF6"/>
<dbReference type="EMBL" id="KN847332">
    <property type="protein sequence ID" value="KIW47326.1"/>
    <property type="molecule type" value="Genomic_DNA"/>
</dbReference>
<feature type="region of interest" description="Disordered" evidence="5">
    <location>
        <begin position="1"/>
        <end position="38"/>
    </location>
</feature>
<dbReference type="RefSeq" id="XP_016267541.1">
    <property type="nucleotide sequence ID" value="XM_016400488.1"/>
</dbReference>
<accession>A0A0D2DXF6</accession>
<dbReference type="InterPro" id="IPR051694">
    <property type="entry name" value="Immunoregulatory_rcpt-like"/>
</dbReference>
<evidence type="ECO:0000256" key="2">
    <source>
        <dbReference type="ARBA" id="ARBA00022692"/>
    </source>
</evidence>
<dbReference type="GO" id="GO:0071944">
    <property type="term" value="C:cell periphery"/>
    <property type="evidence" value="ECO:0007669"/>
    <property type="project" value="UniProtKB-ARBA"/>
</dbReference>
<keyword evidence="3 6" id="KW-1133">Transmembrane helix</keyword>
<proteinExistence type="predicted"/>
<feature type="compositionally biased region" description="Low complexity" evidence="5">
    <location>
        <begin position="284"/>
        <end position="294"/>
    </location>
</feature>
<feature type="region of interest" description="Disordered" evidence="5">
    <location>
        <begin position="92"/>
        <end position="118"/>
    </location>
</feature>
<feature type="compositionally biased region" description="Polar residues" evidence="5">
    <location>
        <begin position="248"/>
        <end position="265"/>
    </location>
</feature>
<feature type="region of interest" description="Disordered" evidence="5">
    <location>
        <begin position="193"/>
        <end position="373"/>
    </location>
</feature>
<sequence length="373" mass="38495">MQNHFLALSTTSSTTTTTTTPSPTPTSTTTTQSTTSSPVVITTTSSSISYSTNTETITSVVPTTSDGTTAYTTLTSVVVATSPATTVVDVGTTTSTPGSTPSIAAANSGSSSSSSGLSTGAKAGIGVGVGIAVVGAALFGWWYAWYMRRRRNRNSLAHDHYDANGPIPGMSEYGGSATGGRSGMGAMAAVAGYSSNRSDNTRSELASPPLQPPPRSPDRLLPAAAGIRSWGSVSPPPQQGSSGRSVSDASEYSQNHASYPQQQQEPGRMSAAAAGYFSDANELPGGQPQSQPEQSHQRHLSGDSGPVSAQSQAYSQDEGYYPNASAGQNPYELPGGQDAGQNNYRGVDPEVPLHQRYDRVPVRPGHLGPSHNF</sequence>
<reference evidence="7 8" key="1">
    <citation type="submission" date="2015-01" db="EMBL/GenBank/DDBJ databases">
        <title>The Genome Sequence of Exophiala oligosperma CBS72588.</title>
        <authorList>
            <consortium name="The Broad Institute Genomics Platform"/>
            <person name="Cuomo C."/>
            <person name="de Hoog S."/>
            <person name="Gorbushina A."/>
            <person name="Stielow B."/>
            <person name="Teixiera M."/>
            <person name="Abouelleil A."/>
            <person name="Chapman S.B."/>
            <person name="Priest M."/>
            <person name="Young S.K."/>
            <person name="Wortman J."/>
            <person name="Nusbaum C."/>
            <person name="Birren B."/>
        </authorList>
    </citation>
    <scope>NUCLEOTIDE SEQUENCE [LARGE SCALE GENOMIC DNA]</scope>
    <source>
        <strain evidence="7 8">CBS 72588</strain>
    </source>
</reference>
<evidence type="ECO:0000256" key="5">
    <source>
        <dbReference type="SAM" id="MobiDB-lite"/>
    </source>
</evidence>
<gene>
    <name evidence="7" type="ORF">PV06_00029</name>
</gene>
<protein>
    <recommendedName>
        <fullName evidence="9">Mid2 domain-containing protein</fullName>
    </recommendedName>
</protein>
<evidence type="ECO:0000313" key="7">
    <source>
        <dbReference type="EMBL" id="KIW47325.1"/>
    </source>
</evidence>
<keyword evidence="2 6" id="KW-0812">Transmembrane</keyword>
<feature type="compositionally biased region" description="Low complexity" evidence="5">
    <location>
        <begin position="9"/>
        <end position="38"/>
    </location>
</feature>
<evidence type="ECO:0000256" key="1">
    <source>
        <dbReference type="ARBA" id="ARBA00004167"/>
    </source>
</evidence>
<dbReference type="HOGENOM" id="CLU_029365_0_0_1"/>